<dbReference type="PROSITE" id="PS51682">
    <property type="entry name" value="SAM_OMT_I"/>
    <property type="match status" value="1"/>
</dbReference>
<dbReference type="EMBL" id="SAUN01000001">
    <property type="protein sequence ID" value="RVX44609.1"/>
    <property type="molecule type" value="Genomic_DNA"/>
</dbReference>
<dbReference type="InterPro" id="IPR002935">
    <property type="entry name" value="SAM_O-MeTrfase"/>
</dbReference>
<evidence type="ECO:0000256" key="2">
    <source>
        <dbReference type="ARBA" id="ARBA00022679"/>
    </source>
</evidence>
<dbReference type="RefSeq" id="WP_127936352.1">
    <property type="nucleotide sequence ID" value="NZ_SAUN01000001.1"/>
</dbReference>
<evidence type="ECO:0000256" key="1">
    <source>
        <dbReference type="ARBA" id="ARBA00022603"/>
    </source>
</evidence>
<name>A0A438MFJ8_9ACTN</name>
<dbReference type="Gene3D" id="3.40.50.150">
    <property type="entry name" value="Vaccinia Virus protein VP39"/>
    <property type="match status" value="1"/>
</dbReference>
<dbReference type="PANTHER" id="PTHR10509:SF85">
    <property type="entry name" value="O-METHYLTRANSFERASE RV1220C-RELATED"/>
    <property type="match status" value="1"/>
</dbReference>
<evidence type="ECO:0000313" key="4">
    <source>
        <dbReference type="EMBL" id="RVX44609.1"/>
    </source>
</evidence>
<dbReference type="Pfam" id="PF01596">
    <property type="entry name" value="Methyltransf_3"/>
    <property type="match status" value="1"/>
</dbReference>
<dbReference type="OrthoDB" id="4774874at2"/>
<dbReference type="GO" id="GO:0032259">
    <property type="term" value="P:methylation"/>
    <property type="evidence" value="ECO:0007669"/>
    <property type="project" value="UniProtKB-KW"/>
</dbReference>
<protein>
    <submittedName>
        <fullName evidence="4">Putative O-methyltransferase YrrM</fullName>
    </submittedName>
</protein>
<dbReference type="PANTHER" id="PTHR10509">
    <property type="entry name" value="O-METHYLTRANSFERASE-RELATED"/>
    <property type="match status" value="1"/>
</dbReference>
<keyword evidence="5" id="KW-1185">Reference proteome</keyword>
<gene>
    <name evidence="4" type="ORF">EDD27_7352</name>
</gene>
<dbReference type="GO" id="GO:0008757">
    <property type="term" value="F:S-adenosylmethionine-dependent methyltransferase activity"/>
    <property type="evidence" value="ECO:0007669"/>
    <property type="project" value="TreeGrafter"/>
</dbReference>
<reference evidence="4 5" key="1">
    <citation type="submission" date="2019-01" db="EMBL/GenBank/DDBJ databases">
        <title>Sequencing the genomes of 1000 actinobacteria strains.</title>
        <authorList>
            <person name="Klenk H.-P."/>
        </authorList>
    </citation>
    <scope>NUCLEOTIDE SEQUENCE [LARGE SCALE GENOMIC DNA]</scope>
    <source>
        <strain evidence="4 5">DSM 43925</strain>
    </source>
</reference>
<dbReference type="GO" id="GO:0008171">
    <property type="term" value="F:O-methyltransferase activity"/>
    <property type="evidence" value="ECO:0007669"/>
    <property type="project" value="InterPro"/>
</dbReference>
<organism evidence="4 5">
    <name type="scientific">Nonomuraea polychroma</name>
    <dbReference type="NCBI Taxonomy" id="46176"/>
    <lineage>
        <taxon>Bacteria</taxon>
        <taxon>Bacillati</taxon>
        <taxon>Actinomycetota</taxon>
        <taxon>Actinomycetes</taxon>
        <taxon>Streptosporangiales</taxon>
        <taxon>Streptosporangiaceae</taxon>
        <taxon>Nonomuraea</taxon>
    </lineage>
</organism>
<keyword evidence="3" id="KW-0949">S-adenosyl-L-methionine</keyword>
<evidence type="ECO:0000256" key="3">
    <source>
        <dbReference type="ARBA" id="ARBA00022691"/>
    </source>
</evidence>
<dbReference type="CDD" id="cd02440">
    <property type="entry name" value="AdoMet_MTases"/>
    <property type="match status" value="1"/>
</dbReference>
<dbReference type="AlphaFoldDB" id="A0A438MFJ8"/>
<keyword evidence="1 4" id="KW-0489">Methyltransferase</keyword>
<keyword evidence="2 4" id="KW-0808">Transferase</keyword>
<comment type="caution">
    <text evidence="4">The sequence shown here is derived from an EMBL/GenBank/DDBJ whole genome shotgun (WGS) entry which is preliminary data.</text>
</comment>
<proteinExistence type="predicted"/>
<dbReference type="Proteomes" id="UP000284824">
    <property type="component" value="Unassembled WGS sequence"/>
</dbReference>
<sequence>MTSQVEATLAYAEQFHHEDEVLRAARQRGLEMGAIPILPGGGAALCFLATAVNAKSVVEVGTGCGVSGLWLLRGMRADGTLTSVDVEPEHQRLARQAFAEAGFSGGRVRLISGRALDVLPRLSDGGYDMVFADGAKQEYADYLSEAVRLLRVGGIVAFDNMLWHNRVADPAQRDPDTVTLREVGKLVQSDDRLRSVLMPLGDGLLAAVKVSD</sequence>
<evidence type="ECO:0000313" key="5">
    <source>
        <dbReference type="Proteomes" id="UP000284824"/>
    </source>
</evidence>
<dbReference type="InterPro" id="IPR050362">
    <property type="entry name" value="Cation-dep_OMT"/>
</dbReference>
<dbReference type="InterPro" id="IPR029063">
    <property type="entry name" value="SAM-dependent_MTases_sf"/>
</dbReference>
<accession>A0A438MFJ8</accession>
<dbReference type="SUPFAM" id="SSF53335">
    <property type="entry name" value="S-adenosyl-L-methionine-dependent methyltransferases"/>
    <property type="match status" value="1"/>
</dbReference>